<dbReference type="GeneID" id="105366574"/>
<sequence length="206" mass="23723">MDTNRLRESSDEQDDQDDPDQENVTNSAVNDVKGTEDRFIEDRRESRSSLSRRSSKQKRNNSRSETPQNHSRTSNQLNSTKRSWRSANAFINFVQDFKRDYPDMTIGRNIFQICGERWKAMSNDQKQPYIAAANSVKRLKQRKVVDNCEQQIKKSVTRVSKRKADTKRKETSQKLSKAIIRVPKSNSDTDTATTTVHSSMSDADSL</sequence>
<feature type="region of interest" description="Disordered" evidence="2">
    <location>
        <begin position="182"/>
        <end position="206"/>
    </location>
</feature>
<evidence type="ECO:0000313" key="5">
    <source>
        <dbReference type="RefSeq" id="XP_011503369.1"/>
    </source>
</evidence>
<dbReference type="GO" id="GO:0003677">
    <property type="term" value="F:DNA binding"/>
    <property type="evidence" value="ECO:0007669"/>
    <property type="project" value="UniProtKB-UniRule"/>
</dbReference>
<dbReference type="Proteomes" id="UP000695007">
    <property type="component" value="Unplaced"/>
</dbReference>
<accession>A0AAJ7E0P1</accession>
<evidence type="ECO:0000259" key="3">
    <source>
        <dbReference type="PROSITE" id="PS50118"/>
    </source>
</evidence>
<evidence type="ECO:0000256" key="2">
    <source>
        <dbReference type="SAM" id="MobiDB-lite"/>
    </source>
</evidence>
<reference evidence="5" key="1">
    <citation type="submission" date="2025-08" db="UniProtKB">
        <authorList>
            <consortium name="RefSeq"/>
        </authorList>
    </citation>
    <scope>IDENTIFICATION</scope>
</reference>
<organism evidence="4 5">
    <name type="scientific">Ceratosolen solmsi marchali</name>
    <dbReference type="NCBI Taxonomy" id="326594"/>
    <lineage>
        <taxon>Eukaryota</taxon>
        <taxon>Metazoa</taxon>
        <taxon>Ecdysozoa</taxon>
        <taxon>Arthropoda</taxon>
        <taxon>Hexapoda</taxon>
        <taxon>Insecta</taxon>
        <taxon>Pterygota</taxon>
        <taxon>Neoptera</taxon>
        <taxon>Endopterygota</taxon>
        <taxon>Hymenoptera</taxon>
        <taxon>Apocrita</taxon>
        <taxon>Proctotrupomorpha</taxon>
        <taxon>Chalcidoidea</taxon>
        <taxon>Agaonidae</taxon>
        <taxon>Agaoninae</taxon>
        <taxon>Ceratosolen</taxon>
    </lineage>
</organism>
<gene>
    <name evidence="5" type="primary">LOC105366574</name>
</gene>
<name>A0AAJ7E0P1_9HYME</name>
<dbReference type="KEGG" id="csol:105366574"/>
<dbReference type="InterPro" id="IPR009071">
    <property type="entry name" value="HMG_box_dom"/>
</dbReference>
<dbReference type="Pfam" id="PF00505">
    <property type="entry name" value="HMG_box"/>
    <property type="match status" value="1"/>
</dbReference>
<dbReference type="SMART" id="SM00398">
    <property type="entry name" value="HMG"/>
    <property type="match status" value="1"/>
</dbReference>
<feature type="compositionally biased region" description="Polar residues" evidence="2">
    <location>
        <begin position="184"/>
        <end position="206"/>
    </location>
</feature>
<dbReference type="Gene3D" id="1.10.30.10">
    <property type="entry name" value="High mobility group box domain"/>
    <property type="match status" value="1"/>
</dbReference>
<dbReference type="AlphaFoldDB" id="A0AAJ7E0P1"/>
<feature type="region of interest" description="Disordered" evidence="2">
    <location>
        <begin position="1"/>
        <end position="81"/>
    </location>
</feature>
<protein>
    <submittedName>
        <fullName evidence="5">Non-histone chromosomal protein 6-like</fullName>
    </submittedName>
</protein>
<dbReference type="CDD" id="cd00084">
    <property type="entry name" value="HMG-box_SF"/>
    <property type="match status" value="1"/>
</dbReference>
<feature type="compositionally biased region" description="Polar residues" evidence="2">
    <location>
        <begin position="66"/>
        <end position="81"/>
    </location>
</feature>
<feature type="compositionally biased region" description="Basic and acidic residues" evidence="2">
    <location>
        <begin position="33"/>
        <end position="47"/>
    </location>
</feature>
<feature type="domain" description="HMG box" evidence="3">
    <location>
        <begin position="83"/>
        <end position="148"/>
    </location>
</feature>
<dbReference type="GO" id="GO:0005634">
    <property type="term" value="C:nucleus"/>
    <property type="evidence" value="ECO:0007669"/>
    <property type="project" value="UniProtKB-UniRule"/>
</dbReference>
<feature type="compositionally biased region" description="Basic and acidic residues" evidence="2">
    <location>
        <begin position="1"/>
        <end position="10"/>
    </location>
</feature>
<dbReference type="SUPFAM" id="SSF47095">
    <property type="entry name" value="HMG-box"/>
    <property type="match status" value="1"/>
</dbReference>
<keyword evidence="1" id="KW-0539">Nucleus</keyword>
<evidence type="ECO:0000313" key="4">
    <source>
        <dbReference type="Proteomes" id="UP000695007"/>
    </source>
</evidence>
<feature type="DNA-binding region" description="HMG box" evidence="1">
    <location>
        <begin position="83"/>
        <end position="148"/>
    </location>
</feature>
<keyword evidence="1" id="KW-0238">DNA-binding</keyword>
<keyword evidence="4" id="KW-1185">Reference proteome</keyword>
<dbReference type="PROSITE" id="PS50118">
    <property type="entry name" value="HMG_BOX_2"/>
    <property type="match status" value="1"/>
</dbReference>
<dbReference type="RefSeq" id="XP_011503369.1">
    <property type="nucleotide sequence ID" value="XM_011505067.1"/>
</dbReference>
<evidence type="ECO:0000256" key="1">
    <source>
        <dbReference type="PROSITE-ProRule" id="PRU00267"/>
    </source>
</evidence>
<feature type="compositionally biased region" description="Acidic residues" evidence="2">
    <location>
        <begin position="11"/>
        <end position="21"/>
    </location>
</feature>
<dbReference type="InterPro" id="IPR036910">
    <property type="entry name" value="HMG_box_dom_sf"/>
</dbReference>
<proteinExistence type="predicted"/>